<protein>
    <recommendedName>
        <fullName evidence="2">Putative nickel insertion protein</fullName>
    </recommendedName>
</protein>
<feature type="compositionally biased region" description="Basic and acidic residues" evidence="3">
    <location>
        <begin position="58"/>
        <end position="76"/>
    </location>
</feature>
<evidence type="ECO:0000256" key="2">
    <source>
        <dbReference type="HAMAP-Rule" id="MF_01074"/>
    </source>
</evidence>
<dbReference type="Gene3D" id="3.30.70.1380">
    <property type="entry name" value="Transcriptional regulatory protein pf0864 domain like"/>
    <property type="match status" value="1"/>
</dbReference>
<sequence length="445" mass="46666">MRTLAFDGRMGASGDMLLGALVAAGADPAVLDRVEAVLPVRYEVRSVEKNGIAATAVDVRHADESSESDEGCHDSDEAGSDDGEDGHGHEDHDHDSHDHGDHGHDHDSHDHGHAEGAGPNRTYAEVVDLVEEMGLPGEVESDALAVFELLGEAEASVHGTGIDETHFHEVGADDAIADVVGVALLVDDLGVERVVTTPLAGGGGEVSMSHGTYPVPAPAVVELAERADWSLTGGPVEMELLTPTGAALLAHYADGADSLPGLDVTASGYGAGGYDFERYPNVLRALVGESRGGLSKDAITVLETNLDDATPEVLGGLQESLADAGARDVSVLPATMKKARPGHLVKVVVKPEDAERVARRLAEETGTLGVREHGAGHRWIADREVRTVELAVDRETYEVAVKVGKDDEGTVFDVSAEYDDAAAVARETDLPVREVARRAEAAARE</sequence>
<dbReference type="RefSeq" id="WP_198062126.1">
    <property type="nucleotide sequence ID" value="NZ_CP065856.1"/>
</dbReference>
<evidence type="ECO:0000313" key="5">
    <source>
        <dbReference type="Proteomes" id="UP000595001"/>
    </source>
</evidence>
<organism evidence="4 5">
    <name type="scientific">Halosimplex litoreum</name>
    <dbReference type="NCBI Taxonomy" id="1198301"/>
    <lineage>
        <taxon>Archaea</taxon>
        <taxon>Methanobacteriati</taxon>
        <taxon>Methanobacteriota</taxon>
        <taxon>Stenosarchaea group</taxon>
        <taxon>Halobacteria</taxon>
        <taxon>Halobacteriales</taxon>
        <taxon>Haloarculaceae</taxon>
        <taxon>Halosimplex</taxon>
    </lineage>
</organism>
<name>A0A7T3FZ02_9EURY</name>
<evidence type="ECO:0000256" key="3">
    <source>
        <dbReference type="SAM" id="MobiDB-lite"/>
    </source>
</evidence>
<proteinExistence type="inferred from homology"/>
<keyword evidence="5" id="KW-1185">Reference proteome</keyword>
<dbReference type="Gene3D" id="3.10.20.300">
    <property type="entry name" value="mk0293 like domain"/>
    <property type="match status" value="1"/>
</dbReference>
<comment type="similarity">
    <text evidence="2">Belongs to the LarC family.</text>
</comment>
<dbReference type="InterPro" id="IPR002822">
    <property type="entry name" value="Ni_insertion"/>
</dbReference>
<dbReference type="HAMAP" id="MF_01074">
    <property type="entry name" value="LarC"/>
    <property type="match status" value="1"/>
</dbReference>
<dbReference type="Proteomes" id="UP000595001">
    <property type="component" value="Chromosome"/>
</dbReference>
<dbReference type="OrthoDB" id="10691at2157"/>
<feature type="region of interest" description="Disordered" evidence="3">
    <location>
        <begin position="58"/>
        <end position="119"/>
    </location>
</feature>
<dbReference type="EMBL" id="CP065856">
    <property type="protein sequence ID" value="QPV63336.1"/>
    <property type="molecule type" value="Genomic_DNA"/>
</dbReference>
<keyword evidence="2" id="KW-0456">Lyase</keyword>
<dbReference type="AlphaFoldDB" id="A0A7T3FZ02"/>
<reference evidence="4 5" key="1">
    <citation type="submission" date="2020-12" db="EMBL/GenBank/DDBJ databases">
        <title>Halosimplex halophilum sp. nov. and Halosimplex salinum sp. nov., two new members of the genus Halosimplex.</title>
        <authorList>
            <person name="Cui H.L."/>
        </authorList>
    </citation>
    <scope>NUCLEOTIDE SEQUENCE [LARGE SCALE GENOMIC DNA]</scope>
    <source>
        <strain evidence="4 5">YGH94</strain>
    </source>
</reference>
<dbReference type="KEGG" id="hlt:I7X12_01495"/>
<dbReference type="PANTHER" id="PTHR36566">
    <property type="entry name" value="NICKEL INSERTION PROTEIN-RELATED"/>
    <property type="match status" value="1"/>
</dbReference>
<accession>A0A7T3FZ02</accession>
<dbReference type="PANTHER" id="PTHR36566:SF1">
    <property type="entry name" value="PYRIDINIUM-3,5-BISTHIOCARBOXYLIC ACID MONONUCLEOTIDE NICKEL INSERTION PROTEIN"/>
    <property type="match status" value="1"/>
</dbReference>
<dbReference type="GeneID" id="60587126"/>
<feature type="compositionally biased region" description="Basic and acidic residues" evidence="3">
    <location>
        <begin position="85"/>
        <end position="114"/>
    </location>
</feature>
<dbReference type="Pfam" id="PF01969">
    <property type="entry name" value="Ni_insertion"/>
    <property type="match status" value="1"/>
</dbReference>
<gene>
    <name evidence="4" type="primary">larC</name>
    <name evidence="4" type="ORF">I7X12_01495</name>
</gene>
<evidence type="ECO:0000256" key="1">
    <source>
        <dbReference type="ARBA" id="ARBA00022596"/>
    </source>
</evidence>
<dbReference type="GO" id="GO:0016151">
    <property type="term" value="F:nickel cation binding"/>
    <property type="evidence" value="ECO:0007669"/>
    <property type="project" value="UniProtKB-UniRule"/>
</dbReference>
<dbReference type="GO" id="GO:0016829">
    <property type="term" value="F:lyase activity"/>
    <property type="evidence" value="ECO:0007669"/>
    <property type="project" value="UniProtKB-UniRule"/>
</dbReference>
<evidence type="ECO:0000313" key="4">
    <source>
        <dbReference type="EMBL" id="QPV63336.1"/>
    </source>
</evidence>
<keyword evidence="1 2" id="KW-0533">Nickel</keyword>
<dbReference type="NCBIfam" id="TIGR00299">
    <property type="entry name" value="nickel pincer cofactor biosynthesis protein LarC"/>
    <property type="match status" value="1"/>
</dbReference>